<keyword evidence="2 3" id="KW-0040">ANK repeat</keyword>
<evidence type="ECO:0000256" key="3">
    <source>
        <dbReference type="PROSITE-ProRule" id="PRU00023"/>
    </source>
</evidence>
<dbReference type="PROSITE" id="PS50088">
    <property type="entry name" value="ANK_REPEAT"/>
    <property type="match status" value="1"/>
</dbReference>
<dbReference type="PANTHER" id="PTHR24171">
    <property type="entry name" value="ANKYRIN REPEAT DOMAIN-CONTAINING PROTEIN 39-RELATED"/>
    <property type="match status" value="1"/>
</dbReference>
<dbReference type="InterPro" id="IPR036770">
    <property type="entry name" value="Ankyrin_rpt-contain_sf"/>
</dbReference>
<proteinExistence type="predicted"/>
<organism evidence="4 5">
    <name type="scientific">Actinomadura rubteroloni</name>
    <dbReference type="NCBI Taxonomy" id="1926885"/>
    <lineage>
        <taxon>Bacteria</taxon>
        <taxon>Bacillati</taxon>
        <taxon>Actinomycetota</taxon>
        <taxon>Actinomycetes</taxon>
        <taxon>Streptosporangiales</taxon>
        <taxon>Thermomonosporaceae</taxon>
        <taxon>Actinomadura</taxon>
    </lineage>
</organism>
<dbReference type="InterPro" id="IPR002110">
    <property type="entry name" value="Ankyrin_rpt"/>
</dbReference>
<comment type="caution">
    <text evidence="4">The sequence shown here is derived from an EMBL/GenBank/DDBJ whole genome shotgun (WGS) entry which is preliminary data.</text>
</comment>
<keyword evidence="5" id="KW-1185">Reference proteome</keyword>
<evidence type="ECO:0000256" key="1">
    <source>
        <dbReference type="ARBA" id="ARBA00022737"/>
    </source>
</evidence>
<dbReference type="RefSeq" id="WP_103565082.1">
    <property type="nucleotide sequence ID" value="NZ_MTBP01000003.1"/>
</dbReference>
<reference evidence="4 5" key="1">
    <citation type="journal article" date="2017" name="Chemistry">
        <title>Isolation, Biosynthesis and Chemical Modifications of Rubterolones A-F: Rare Tropolone Alkaloids from Actinomadura sp. 5-2.</title>
        <authorList>
            <person name="Guo H."/>
            <person name="Benndorf R."/>
            <person name="Leichnitz D."/>
            <person name="Klassen J.L."/>
            <person name="Vollmers J."/>
            <person name="Gorls H."/>
            <person name="Steinacker M."/>
            <person name="Weigel C."/>
            <person name="Dahse H.M."/>
            <person name="Kaster A.K."/>
            <person name="de Beer Z.W."/>
            <person name="Poulsen M."/>
            <person name="Beemelmanns C."/>
        </authorList>
    </citation>
    <scope>NUCLEOTIDE SEQUENCE [LARGE SCALE GENOMIC DNA]</scope>
    <source>
        <strain evidence="4 5">5-2</strain>
    </source>
</reference>
<dbReference type="Pfam" id="PF12796">
    <property type="entry name" value="Ank_2"/>
    <property type="match status" value="1"/>
</dbReference>
<feature type="repeat" description="ANK" evidence="3">
    <location>
        <begin position="467"/>
        <end position="500"/>
    </location>
</feature>
<accession>A0A2P4UEK4</accession>
<protein>
    <submittedName>
        <fullName evidence="4">Ankyrin repeats (3 copies)</fullName>
    </submittedName>
</protein>
<dbReference type="SUPFAM" id="SSF48403">
    <property type="entry name" value="Ankyrin repeat"/>
    <property type="match status" value="1"/>
</dbReference>
<sequence length="540" mass="59182">MNRAVYDVAPVELRSWERVRRYAVPRRVIERATERRLAGDWRGACAAAGVAVEFTLDGVAREHGRAFAEALEDDLSHLAPDLLRWHFPRILNGRSTLSTGRTVRLTAGAPVLRVLGPRIPDGPQTLRLVLEPADTAPPEDGLREDWSELRFLWDVRRAGDALSFYGDGTRMPFFHPDGTLLTPAELPSSAPPLGDAVRFAEWAAAPGGLPAALDAAGIKAREVPLDQVVRRFPHVPLLAAAIRRRGRVLLVDDWRPVFAEASGDGTPLIVRSDDYRGGKTPPPLPGPLWTLPADLVLLRAGLLTPDELHPLVRSAYFPARGPADGPAGPPDPPRPAPVRVRCRSEWHEMRPADGGFAMPHTVDEQRRERAMRAFGGAVTGCFEIHERWRTGRGRLPKGLKAQRTDLFLRAQHGDTDGVLDLLGHGVDPHIRDARRRTLLHLLPCLDHARLLPRLLDAGVDLEAPDHGGKTPLAVAVAELGTTDLVAALLAAGARIDPVDDEECSLADLIDRWRRTDLLDLRARVAAEHPDAIAGYWSEDG</sequence>
<dbReference type="Proteomes" id="UP000242367">
    <property type="component" value="Unassembled WGS sequence"/>
</dbReference>
<gene>
    <name evidence="4" type="ORF">BTM25_46190</name>
</gene>
<keyword evidence="1" id="KW-0677">Repeat</keyword>
<evidence type="ECO:0000313" key="5">
    <source>
        <dbReference type="Proteomes" id="UP000242367"/>
    </source>
</evidence>
<dbReference type="GO" id="GO:0004842">
    <property type="term" value="F:ubiquitin-protein transferase activity"/>
    <property type="evidence" value="ECO:0007669"/>
    <property type="project" value="TreeGrafter"/>
</dbReference>
<dbReference type="EMBL" id="MTBP01000003">
    <property type="protein sequence ID" value="POM23466.1"/>
    <property type="molecule type" value="Genomic_DNA"/>
</dbReference>
<dbReference type="Gene3D" id="1.25.40.20">
    <property type="entry name" value="Ankyrin repeat-containing domain"/>
    <property type="match status" value="1"/>
</dbReference>
<evidence type="ECO:0000313" key="4">
    <source>
        <dbReference type="EMBL" id="POM23466.1"/>
    </source>
</evidence>
<dbReference type="GO" id="GO:0085020">
    <property type="term" value="P:protein K6-linked ubiquitination"/>
    <property type="evidence" value="ECO:0007669"/>
    <property type="project" value="TreeGrafter"/>
</dbReference>
<dbReference type="PANTHER" id="PTHR24171:SF8">
    <property type="entry name" value="BRCA1-ASSOCIATED RING DOMAIN PROTEIN 1"/>
    <property type="match status" value="1"/>
</dbReference>
<evidence type="ECO:0000256" key="2">
    <source>
        <dbReference type="ARBA" id="ARBA00023043"/>
    </source>
</evidence>
<dbReference type="AlphaFoldDB" id="A0A2P4UEK4"/>
<name>A0A2P4UEK4_9ACTN</name>